<dbReference type="KEGG" id="ptaw:DW352_21430"/>
<dbReference type="Pfam" id="PF13452">
    <property type="entry name" value="FAS1_DH_region"/>
    <property type="match status" value="1"/>
</dbReference>
<reference evidence="2 3" key="1">
    <citation type="submission" date="2018-07" db="EMBL/GenBank/DDBJ databases">
        <authorList>
            <person name="Quirk P.G."/>
            <person name="Krulwich T.A."/>
        </authorList>
    </citation>
    <scope>NUCLEOTIDE SEQUENCE [LARGE SCALE GENOMIC DNA]</scope>
    <source>
        <strain evidence="2 3">CC-BB4</strain>
    </source>
</reference>
<proteinExistence type="predicted"/>
<dbReference type="InterPro" id="IPR039569">
    <property type="entry name" value="FAS1-like_DH_region"/>
</dbReference>
<dbReference type="Gene3D" id="3.10.129.10">
    <property type="entry name" value="Hotdog Thioesterase"/>
    <property type="match status" value="1"/>
</dbReference>
<keyword evidence="3" id="KW-1185">Reference proteome</keyword>
<evidence type="ECO:0000259" key="1">
    <source>
        <dbReference type="Pfam" id="PF13452"/>
    </source>
</evidence>
<accession>A0A346A112</accession>
<organism evidence="2 3">
    <name type="scientific">Pseudolabrys taiwanensis</name>
    <dbReference type="NCBI Taxonomy" id="331696"/>
    <lineage>
        <taxon>Bacteria</taxon>
        <taxon>Pseudomonadati</taxon>
        <taxon>Pseudomonadota</taxon>
        <taxon>Alphaproteobacteria</taxon>
        <taxon>Hyphomicrobiales</taxon>
        <taxon>Xanthobacteraceae</taxon>
        <taxon>Pseudolabrys</taxon>
    </lineage>
</organism>
<protein>
    <recommendedName>
        <fullName evidence="1">FAS1-like dehydratase domain-containing protein</fullName>
    </recommendedName>
</protein>
<evidence type="ECO:0000313" key="3">
    <source>
        <dbReference type="Proteomes" id="UP000254889"/>
    </source>
</evidence>
<evidence type="ECO:0000313" key="2">
    <source>
        <dbReference type="EMBL" id="AXK82859.1"/>
    </source>
</evidence>
<dbReference type="EMBL" id="CP031417">
    <property type="protein sequence ID" value="AXK82859.1"/>
    <property type="molecule type" value="Genomic_DNA"/>
</dbReference>
<dbReference type="GO" id="GO:0019171">
    <property type="term" value="F:(3R)-hydroxyacyl-[acyl-carrier-protein] dehydratase activity"/>
    <property type="evidence" value="ECO:0007669"/>
    <property type="project" value="TreeGrafter"/>
</dbReference>
<gene>
    <name evidence="2" type="ORF">DW352_21430</name>
</gene>
<sequence>MTLSDEITAAEVDSYKACIGRTLSESDVVGAHVAALYAATLDRPHSGTTLPPLWHYGLFLTTVPTGALGTDGHPPRGAFMPSVTLPRRMFAGSDVRMLRPLTIGQQVTRVSRIAAVDHRHGKTGHLVFVRVAMTLSQGGEPCVEEEQTIVYRGAGARVPPVEPAPRKPLVEGQTSEEWLPTTVELFRFSSVTFNGHRIHYDLPYAMDEEGYPGLVVHGPLTATRLCDFAGRLAGRPQTRFTFRGEAPTFVNQPIRLVGSVRDGAIAVRAERADGVTAMSATAAVG</sequence>
<dbReference type="PANTHER" id="PTHR28152">
    <property type="entry name" value="HYDROXYACYL-THIOESTER DEHYDRATASE TYPE 2, MITOCHONDRIAL"/>
    <property type="match status" value="1"/>
</dbReference>
<feature type="domain" description="FAS1-like dehydratase" evidence="1">
    <location>
        <begin position="67"/>
        <end position="144"/>
    </location>
</feature>
<dbReference type="OrthoDB" id="7183822at2"/>
<dbReference type="PANTHER" id="PTHR28152:SF1">
    <property type="entry name" value="HYDROXYACYL-THIOESTER DEHYDRATASE TYPE 2, MITOCHONDRIAL"/>
    <property type="match status" value="1"/>
</dbReference>
<dbReference type="RefSeq" id="WP_115693238.1">
    <property type="nucleotide sequence ID" value="NZ_CP031417.1"/>
</dbReference>
<dbReference type="InterPro" id="IPR052741">
    <property type="entry name" value="Mitochondrial_HTD2"/>
</dbReference>
<dbReference type="AlphaFoldDB" id="A0A346A112"/>
<dbReference type="SUPFAM" id="SSF54637">
    <property type="entry name" value="Thioesterase/thiol ester dehydrase-isomerase"/>
    <property type="match status" value="2"/>
</dbReference>
<dbReference type="Proteomes" id="UP000254889">
    <property type="component" value="Chromosome"/>
</dbReference>
<name>A0A346A112_9HYPH</name>
<dbReference type="InterPro" id="IPR029069">
    <property type="entry name" value="HotDog_dom_sf"/>
</dbReference>